<organism evidence="1 2">
    <name type="scientific">Rhizorhapis suberifaciens</name>
    <name type="common">corky root of lettuce</name>
    <dbReference type="NCBI Taxonomy" id="13656"/>
    <lineage>
        <taxon>Bacteria</taxon>
        <taxon>Pseudomonadati</taxon>
        <taxon>Pseudomonadota</taxon>
        <taxon>Alphaproteobacteria</taxon>
        <taxon>Sphingomonadales</taxon>
        <taxon>Sphingomonadaceae</taxon>
        <taxon>Rhizorhapis</taxon>
    </lineage>
</organism>
<dbReference type="EMBL" id="JACHOV010000004">
    <property type="protein sequence ID" value="MBB4641051.1"/>
    <property type="molecule type" value="Genomic_DNA"/>
</dbReference>
<name>A0A840HTM8_9SPHN</name>
<protein>
    <submittedName>
        <fullName evidence="1">Uncharacterized protein</fullName>
    </submittedName>
</protein>
<accession>A0A840HTM8</accession>
<dbReference type="RefSeq" id="WP_246414676.1">
    <property type="nucleotide sequence ID" value="NZ_JACHOV010000004.1"/>
</dbReference>
<proteinExistence type="predicted"/>
<reference evidence="1 2" key="1">
    <citation type="submission" date="2020-08" db="EMBL/GenBank/DDBJ databases">
        <title>Genomic Encyclopedia of Type Strains, Phase IV (KMG-IV): sequencing the most valuable type-strain genomes for metagenomic binning, comparative biology and taxonomic classification.</title>
        <authorList>
            <person name="Goeker M."/>
        </authorList>
    </citation>
    <scope>NUCLEOTIDE SEQUENCE [LARGE SCALE GENOMIC DNA]</scope>
    <source>
        <strain evidence="1 2">DSM 7465</strain>
    </source>
</reference>
<evidence type="ECO:0000313" key="2">
    <source>
        <dbReference type="Proteomes" id="UP000575068"/>
    </source>
</evidence>
<comment type="caution">
    <text evidence="1">The sequence shown here is derived from an EMBL/GenBank/DDBJ whole genome shotgun (WGS) entry which is preliminary data.</text>
</comment>
<gene>
    <name evidence="1" type="ORF">HNQ99_001355</name>
</gene>
<sequence>MLDFNDYSAVGPREDEDGRGIMNNMAKRFAKQYPAVEGEAHDPLLCGIGRLIVAWGMLEVQLEQKIGQLRRAAGEVRSATSRTKPTMAKMLSELRAIVSMRCRRDNVQLVEIAEVERTIQQIDKFRTLVVQGFQGPADNGHLEDHPFLCRDAKNNVISISLDELIGEVSRLDACRERLLAL</sequence>
<evidence type="ECO:0000313" key="1">
    <source>
        <dbReference type="EMBL" id="MBB4641051.1"/>
    </source>
</evidence>
<dbReference type="Proteomes" id="UP000575068">
    <property type="component" value="Unassembled WGS sequence"/>
</dbReference>
<keyword evidence="2" id="KW-1185">Reference proteome</keyword>
<dbReference type="AlphaFoldDB" id="A0A840HTM8"/>